<name>A0AAU9NL70_9ASTR</name>
<accession>A0AAU9NL70</accession>
<feature type="region of interest" description="Disordered" evidence="1">
    <location>
        <begin position="18"/>
        <end position="49"/>
    </location>
</feature>
<evidence type="ECO:0000313" key="2">
    <source>
        <dbReference type="EMBL" id="CAH1438634.1"/>
    </source>
</evidence>
<dbReference type="AlphaFoldDB" id="A0AAU9NL70"/>
<dbReference type="EMBL" id="CAKMRJ010004445">
    <property type="protein sequence ID" value="CAH1438634.1"/>
    <property type="molecule type" value="Genomic_DNA"/>
</dbReference>
<organism evidence="2 3">
    <name type="scientific">Lactuca virosa</name>
    <dbReference type="NCBI Taxonomy" id="75947"/>
    <lineage>
        <taxon>Eukaryota</taxon>
        <taxon>Viridiplantae</taxon>
        <taxon>Streptophyta</taxon>
        <taxon>Embryophyta</taxon>
        <taxon>Tracheophyta</taxon>
        <taxon>Spermatophyta</taxon>
        <taxon>Magnoliopsida</taxon>
        <taxon>eudicotyledons</taxon>
        <taxon>Gunneridae</taxon>
        <taxon>Pentapetalae</taxon>
        <taxon>asterids</taxon>
        <taxon>campanulids</taxon>
        <taxon>Asterales</taxon>
        <taxon>Asteraceae</taxon>
        <taxon>Cichorioideae</taxon>
        <taxon>Cichorieae</taxon>
        <taxon>Lactucinae</taxon>
        <taxon>Lactuca</taxon>
    </lineage>
</organism>
<evidence type="ECO:0000256" key="1">
    <source>
        <dbReference type="SAM" id="MobiDB-lite"/>
    </source>
</evidence>
<comment type="caution">
    <text evidence="2">The sequence shown here is derived from an EMBL/GenBank/DDBJ whole genome shotgun (WGS) entry which is preliminary data.</text>
</comment>
<keyword evidence="3" id="KW-1185">Reference proteome</keyword>
<protein>
    <submittedName>
        <fullName evidence="2">Uncharacterized protein</fullName>
    </submittedName>
</protein>
<dbReference type="Proteomes" id="UP001157418">
    <property type="component" value="Unassembled WGS sequence"/>
</dbReference>
<reference evidence="2 3" key="1">
    <citation type="submission" date="2022-01" db="EMBL/GenBank/DDBJ databases">
        <authorList>
            <person name="Xiong W."/>
            <person name="Schranz E."/>
        </authorList>
    </citation>
    <scope>NUCLEOTIDE SEQUENCE [LARGE SCALE GENOMIC DNA]</scope>
</reference>
<sequence length="120" mass="13670">MITSSLLNSQFLKMQLISNDNPREGSSETKTILNESRSDEGFDNHSSTFEIRTEGIAVEDSESSDANETTNMVTSDQPQYRYALIQKVCNSVFFRKLQSCVVNNFMDVNHVIKKIHILFN</sequence>
<gene>
    <name evidence="2" type="ORF">LVIROSA_LOCUS24883</name>
</gene>
<proteinExistence type="predicted"/>
<evidence type="ECO:0000313" key="3">
    <source>
        <dbReference type="Proteomes" id="UP001157418"/>
    </source>
</evidence>